<dbReference type="AlphaFoldDB" id="A0AAJ0HB53"/>
<gene>
    <name evidence="1" type="ORF">B0T25DRAFT_571512</name>
</gene>
<sequence length="105" mass="11442">MPGASQRLLQEHPMDPEAVLALADKGRGLYEDLVRRLQDPRPDPALPGLVPNYYIEPWSPEDAAVGDEMQVALANAGHPFSDYVYIRILNSSAAFPSPNATAVDI</sequence>
<organism evidence="1 2">
    <name type="scientific">Lasiosphaeria hispida</name>
    <dbReference type="NCBI Taxonomy" id="260671"/>
    <lineage>
        <taxon>Eukaryota</taxon>
        <taxon>Fungi</taxon>
        <taxon>Dikarya</taxon>
        <taxon>Ascomycota</taxon>
        <taxon>Pezizomycotina</taxon>
        <taxon>Sordariomycetes</taxon>
        <taxon>Sordariomycetidae</taxon>
        <taxon>Sordariales</taxon>
        <taxon>Lasiosphaeriaceae</taxon>
        <taxon>Lasiosphaeria</taxon>
    </lineage>
</organism>
<evidence type="ECO:0000313" key="1">
    <source>
        <dbReference type="EMBL" id="KAK3346372.1"/>
    </source>
</evidence>
<dbReference type="Proteomes" id="UP001275084">
    <property type="component" value="Unassembled WGS sequence"/>
</dbReference>
<reference evidence="1" key="1">
    <citation type="journal article" date="2023" name="Mol. Phylogenet. Evol.">
        <title>Genome-scale phylogeny and comparative genomics of the fungal order Sordariales.</title>
        <authorList>
            <person name="Hensen N."/>
            <person name="Bonometti L."/>
            <person name="Westerberg I."/>
            <person name="Brannstrom I.O."/>
            <person name="Guillou S."/>
            <person name="Cros-Aarteil S."/>
            <person name="Calhoun S."/>
            <person name="Haridas S."/>
            <person name="Kuo A."/>
            <person name="Mondo S."/>
            <person name="Pangilinan J."/>
            <person name="Riley R."/>
            <person name="LaButti K."/>
            <person name="Andreopoulos B."/>
            <person name="Lipzen A."/>
            <person name="Chen C."/>
            <person name="Yan M."/>
            <person name="Daum C."/>
            <person name="Ng V."/>
            <person name="Clum A."/>
            <person name="Steindorff A."/>
            <person name="Ohm R.A."/>
            <person name="Martin F."/>
            <person name="Silar P."/>
            <person name="Natvig D.O."/>
            <person name="Lalanne C."/>
            <person name="Gautier V."/>
            <person name="Ament-Velasquez S.L."/>
            <person name="Kruys A."/>
            <person name="Hutchinson M.I."/>
            <person name="Powell A.J."/>
            <person name="Barry K."/>
            <person name="Miller A.N."/>
            <person name="Grigoriev I.V."/>
            <person name="Debuchy R."/>
            <person name="Gladieux P."/>
            <person name="Hiltunen Thoren M."/>
            <person name="Johannesson H."/>
        </authorList>
    </citation>
    <scope>NUCLEOTIDE SEQUENCE</scope>
    <source>
        <strain evidence="1">CBS 955.72</strain>
    </source>
</reference>
<dbReference type="EMBL" id="JAUIQD010000006">
    <property type="protein sequence ID" value="KAK3346372.1"/>
    <property type="molecule type" value="Genomic_DNA"/>
</dbReference>
<keyword evidence="2" id="KW-1185">Reference proteome</keyword>
<comment type="caution">
    <text evidence="1">The sequence shown here is derived from an EMBL/GenBank/DDBJ whole genome shotgun (WGS) entry which is preliminary data.</text>
</comment>
<accession>A0AAJ0HB53</accession>
<name>A0AAJ0HB53_9PEZI</name>
<protein>
    <submittedName>
        <fullName evidence="1">Uncharacterized protein</fullName>
    </submittedName>
</protein>
<proteinExistence type="predicted"/>
<reference evidence="1" key="2">
    <citation type="submission" date="2023-06" db="EMBL/GenBank/DDBJ databases">
        <authorList>
            <consortium name="Lawrence Berkeley National Laboratory"/>
            <person name="Haridas S."/>
            <person name="Hensen N."/>
            <person name="Bonometti L."/>
            <person name="Westerberg I."/>
            <person name="Brannstrom I.O."/>
            <person name="Guillou S."/>
            <person name="Cros-Aarteil S."/>
            <person name="Calhoun S."/>
            <person name="Kuo A."/>
            <person name="Mondo S."/>
            <person name="Pangilinan J."/>
            <person name="Riley R."/>
            <person name="Labutti K."/>
            <person name="Andreopoulos B."/>
            <person name="Lipzen A."/>
            <person name="Chen C."/>
            <person name="Yanf M."/>
            <person name="Daum C."/>
            <person name="Ng V."/>
            <person name="Clum A."/>
            <person name="Steindorff A."/>
            <person name="Ohm R."/>
            <person name="Martin F."/>
            <person name="Silar P."/>
            <person name="Natvig D."/>
            <person name="Lalanne C."/>
            <person name="Gautier V."/>
            <person name="Ament-Velasquez S.L."/>
            <person name="Kruys A."/>
            <person name="Hutchinson M.I."/>
            <person name="Powell A.J."/>
            <person name="Barry K."/>
            <person name="Miller A.N."/>
            <person name="Grigoriev I.V."/>
            <person name="Debuchy R."/>
            <person name="Gladieux P."/>
            <person name="Thoren M.H."/>
            <person name="Johannesson H."/>
        </authorList>
    </citation>
    <scope>NUCLEOTIDE SEQUENCE</scope>
    <source>
        <strain evidence="1">CBS 955.72</strain>
    </source>
</reference>
<evidence type="ECO:0000313" key="2">
    <source>
        <dbReference type="Proteomes" id="UP001275084"/>
    </source>
</evidence>